<protein>
    <submittedName>
        <fullName evidence="3">Uncharacterized protein</fullName>
    </submittedName>
</protein>
<name>A0A8S4N9D8_OWEFU</name>
<comment type="caution">
    <text evidence="3">The sequence shown here is derived from an EMBL/GenBank/DDBJ whole genome shotgun (WGS) entry which is preliminary data.</text>
</comment>
<feature type="compositionally biased region" description="Basic and acidic residues" evidence="1">
    <location>
        <begin position="187"/>
        <end position="197"/>
    </location>
</feature>
<gene>
    <name evidence="3" type="ORF">OFUS_LOCUS4693</name>
</gene>
<dbReference type="Proteomes" id="UP000749559">
    <property type="component" value="Unassembled WGS sequence"/>
</dbReference>
<evidence type="ECO:0000256" key="1">
    <source>
        <dbReference type="SAM" id="MobiDB-lite"/>
    </source>
</evidence>
<accession>A0A8S4N9D8</accession>
<dbReference type="AlphaFoldDB" id="A0A8S4N9D8"/>
<dbReference type="EMBL" id="CAIIXF020000002">
    <property type="protein sequence ID" value="CAH1777689.1"/>
    <property type="molecule type" value="Genomic_DNA"/>
</dbReference>
<organism evidence="3 4">
    <name type="scientific">Owenia fusiformis</name>
    <name type="common">Polychaete worm</name>
    <dbReference type="NCBI Taxonomy" id="6347"/>
    <lineage>
        <taxon>Eukaryota</taxon>
        <taxon>Metazoa</taxon>
        <taxon>Spiralia</taxon>
        <taxon>Lophotrochozoa</taxon>
        <taxon>Annelida</taxon>
        <taxon>Polychaeta</taxon>
        <taxon>Sedentaria</taxon>
        <taxon>Canalipalpata</taxon>
        <taxon>Sabellida</taxon>
        <taxon>Oweniida</taxon>
        <taxon>Oweniidae</taxon>
        <taxon>Owenia</taxon>
    </lineage>
</organism>
<sequence length="251" mass="27589">QSIHNLCAFDAHSSRSDDAGVGNILIAKTSDANKCGLDGQYSFNVASKDGVAVPEPTCSGIISDWDSANCSSKTKLDLYLDLEKCPRMIALQSFTCRLELKYKHGVKVIITQKDYRSSSLTCWILLGDGGENKELRSIHKLPCTRLKELSLTRKALVNTEDLSSLILDVRNSGDENGCGSGIQRAPPDNHSKVDKGHQRNPIYKPPKSSISAIKKPTSSVTTLNNHSYSSILIILTLFNVAYSLFRQIRMT</sequence>
<keyword evidence="4" id="KW-1185">Reference proteome</keyword>
<feature type="compositionally biased region" description="Low complexity" evidence="1">
    <location>
        <begin position="201"/>
        <end position="211"/>
    </location>
</feature>
<evidence type="ECO:0000313" key="3">
    <source>
        <dbReference type="EMBL" id="CAH1777689.1"/>
    </source>
</evidence>
<evidence type="ECO:0000313" key="4">
    <source>
        <dbReference type="Proteomes" id="UP000749559"/>
    </source>
</evidence>
<proteinExistence type="predicted"/>
<evidence type="ECO:0000256" key="2">
    <source>
        <dbReference type="SAM" id="Phobius"/>
    </source>
</evidence>
<keyword evidence="2" id="KW-1133">Transmembrane helix</keyword>
<keyword evidence="2" id="KW-0812">Transmembrane</keyword>
<feature type="non-terminal residue" evidence="3">
    <location>
        <position position="251"/>
    </location>
</feature>
<keyword evidence="2" id="KW-0472">Membrane</keyword>
<feature type="region of interest" description="Disordered" evidence="1">
    <location>
        <begin position="177"/>
        <end position="211"/>
    </location>
</feature>
<feature type="transmembrane region" description="Helical" evidence="2">
    <location>
        <begin position="227"/>
        <end position="245"/>
    </location>
</feature>
<reference evidence="3" key="1">
    <citation type="submission" date="2022-03" db="EMBL/GenBank/DDBJ databases">
        <authorList>
            <person name="Martin C."/>
        </authorList>
    </citation>
    <scope>NUCLEOTIDE SEQUENCE</scope>
</reference>